<reference evidence="3" key="1">
    <citation type="submission" date="2015-07" db="EMBL/GenBank/DDBJ databases">
        <title>Transcriptome Assembly of Anthurium amnicola.</title>
        <authorList>
            <person name="Suzuki J."/>
        </authorList>
    </citation>
    <scope>NUCLEOTIDE SEQUENCE</scope>
</reference>
<dbReference type="EMBL" id="GDJX01025673">
    <property type="protein sequence ID" value="JAT42263.1"/>
    <property type="molecule type" value="Transcribed_RNA"/>
</dbReference>
<evidence type="ECO:0000313" key="3">
    <source>
        <dbReference type="EMBL" id="JAT44531.1"/>
    </source>
</evidence>
<sequence length="289" mass="29691">MINGSGPGTMAGTTDAFGRPDADGASDSAGSDMAGVPGGELVDGLGLSPEDAAWVDSCLLQDDGDYLSDESWAALTEAFITALASASAGDGSQAADAAFEQPSSPTASTLAPNFHDQPSPTTTTTPLGDSGAHQSEVAAAEGGIVGNNGGLNAAAVVMGLDEEYYPVGRGYEGDARDESLPVAAGEEVDEFELTKDVFRVWELDVTVTDEEDEDEEFSWQVNKALEEESPQGKEALDEWKAGHSGNNAGLDEQRLEEYRGGSAVLGDGDLEELVAGINDMALGPPPSAA</sequence>
<dbReference type="EMBL" id="GDJX01023405">
    <property type="protein sequence ID" value="JAT44531.1"/>
    <property type="molecule type" value="Transcribed_RNA"/>
</dbReference>
<evidence type="ECO:0000256" key="1">
    <source>
        <dbReference type="SAM" id="MobiDB-lite"/>
    </source>
</evidence>
<feature type="region of interest" description="Disordered" evidence="1">
    <location>
        <begin position="93"/>
        <end position="132"/>
    </location>
</feature>
<proteinExistence type="predicted"/>
<feature type="compositionally biased region" description="Polar residues" evidence="1">
    <location>
        <begin position="101"/>
        <end position="127"/>
    </location>
</feature>
<protein>
    <submittedName>
        <fullName evidence="3">Lipase 2</fullName>
    </submittedName>
</protein>
<feature type="compositionally biased region" description="Basic and acidic residues" evidence="1">
    <location>
        <begin position="226"/>
        <end position="241"/>
    </location>
</feature>
<accession>A0A1D1XQ79</accession>
<dbReference type="PANTHER" id="PTHR36388:SF1">
    <property type="entry name" value="OS02G0469000 PROTEIN"/>
    <property type="match status" value="1"/>
</dbReference>
<dbReference type="AlphaFoldDB" id="A0A1D1XQ79"/>
<feature type="compositionally biased region" description="Low complexity" evidence="1">
    <location>
        <begin position="23"/>
        <end position="35"/>
    </location>
</feature>
<feature type="region of interest" description="Disordered" evidence="1">
    <location>
        <begin position="1"/>
        <end position="47"/>
    </location>
</feature>
<name>A0A1D1XQ79_9ARAE</name>
<dbReference type="PANTHER" id="PTHR36388">
    <property type="entry name" value="OS02G0469000 PROTEIN"/>
    <property type="match status" value="1"/>
</dbReference>
<evidence type="ECO:0000313" key="2">
    <source>
        <dbReference type="EMBL" id="JAT42263.1"/>
    </source>
</evidence>
<feature type="region of interest" description="Disordered" evidence="1">
    <location>
        <begin position="226"/>
        <end position="252"/>
    </location>
</feature>
<organism evidence="3">
    <name type="scientific">Anthurium amnicola</name>
    <dbReference type="NCBI Taxonomy" id="1678845"/>
    <lineage>
        <taxon>Eukaryota</taxon>
        <taxon>Viridiplantae</taxon>
        <taxon>Streptophyta</taxon>
        <taxon>Embryophyta</taxon>
        <taxon>Tracheophyta</taxon>
        <taxon>Spermatophyta</taxon>
        <taxon>Magnoliopsida</taxon>
        <taxon>Liliopsida</taxon>
        <taxon>Araceae</taxon>
        <taxon>Pothoideae</taxon>
        <taxon>Potheae</taxon>
        <taxon>Anthurium</taxon>
    </lineage>
</organism>
<gene>
    <name evidence="3" type="primary">lip2_3</name>
    <name evidence="2" type="synonym">lip2_1</name>
    <name evidence="3" type="ORF">g.39251</name>
    <name evidence="2" type="ORF">g.39253</name>
</gene>